<protein>
    <submittedName>
        <fullName evidence="6">LacI family transcriptional regulator</fullName>
    </submittedName>
</protein>
<dbReference type="PROSITE" id="PS50932">
    <property type="entry name" value="HTH_LACI_2"/>
    <property type="match status" value="1"/>
</dbReference>
<keyword evidence="2" id="KW-0238">DNA-binding</keyword>
<dbReference type="InterPro" id="IPR028082">
    <property type="entry name" value="Peripla_BP_I"/>
</dbReference>
<dbReference type="CDD" id="cd06267">
    <property type="entry name" value="PBP1_LacI_sugar_binding-like"/>
    <property type="match status" value="1"/>
</dbReference>
<dbReference type="AlphaFoldDB" id="A0A561V6V9"/>
<keyword evidence="1" id="KW-0805">Transcription regulation</keyword>
<name>A0A561V6V9_9ACTN</name>
<dbReference type="Pfam" id="PF00356">
    <property type="entry name" value="LacI"/>
    <property type="match status" value="1"/>
</dbReference>
<feature type="region of interest" description="Disordered" evidence="4">
    <location>
        <begin position="1"/>
        <end position="72"/>
    </location>
</feature>
<gene>
    <name evidence="6" type="ORF">FHX80_115854</name>
</gene>
<dbReference type="InterPro" id="IPR046335">
    <property type="entry name" value="LacI/GalR-like_sensor"/>
</dbReference>
<dbReference type="PANTHER" id="PTHR30146">
    <property type="entry name" value="LACI-RELATED TRANSCRIPTIONAL REPRESSOR"/>
    <property type="match status" value="1"/>
</dbReference>
<evidence type="ECO:0000313" key="7">
    <source>
        <dbReference type="Proteomes" id="UP000318186"/>
    </source>
</evidence>
<feature type="domain" description="HTH lacI-type" evidence="5">
    <location>
        <begin position="71"/>
        <end position="127"/>
    </location>
</feature>
<dbReference type="EMBL" id="VIWW01000001">
    <property type="protein sequence ID" value="TWG07349.1"/>
    <property type="molecule type" value="Genomic_DNA"/>
</dbReference>
<dbReference type="SMART" id="SM00354">
    <property type="entry name" value="HTH_LACI"/>
    <property type="match status" value="1"/>
</dbReference>
<dbReference type="InterPro" id="IPR010982">
    <property type="entry name" value="Lambda_DNA-bd_dom_sf"/>
</dbReference>
<dbReference type="SUPFAM" id="SSF53822">
    <property type="entry name" value="Periplasmic binding protein-like I"/>
    <property type="match status" value="1"/>
</dbReference>
<dbReference type="Gene3D" id="1.10.260.40">
    <property type="entry name" value="lambda repressor-like DNA-binding domains"/>
    <property type="match status" value="1"/>
</dbReference>
<dbReference type="SUPFAM" id="SSF47413">
    <property type="entry name" value="lambda repressor-like DNA-binding domains"/>
    <property type="match status" value="1"/>
</dbReference>
<dbReference type="GO" id="GO:0000976">
    <property type="term" value="F:transcription cis-regulatory region binding"/>
    <property type="evidence" value="ECO:0007669"/>
    <property type="project" value="TreeGrafter"/>
</dbReference>
<dbReference type="CDD" id="cd01392">
    <property type="entry name" value="HTH_LacI"/>
    <property type="match status" value="1"/>
</dbReference>
<accession>A0A561V6V9</accession>
<evidence type="ECO:0000259" key="5">
    <source>
        <dbReference type="PROSITE" id="PS50932"/>
    </source>
</evidence>
<dbReference type="InterPro" id="IPR000843">
    <property type="entry name" value="HTH_LacI"/>
</dbReference>
<dbReference type="Proteomes" id="UP000318186">
    <property type="component" value="Unassembled WGS sequence"/>
</dbReference>
<dbReference type="Pfam" id="PF13377">
    <property type="entry name" value="Peripla_BP_3"/>
    <property type="match status" value="1"/>
</dbReference>
<evidence type="ECO:0000313" key="6">
    <source>
        <dbReference type="EMBL" id="TWG07349.1"/>
    </source>
</evidence>
<organism evidence="6 7">
    <name type="scientific">Streptomyces brevispora</name>
    <dbReference type="NCBI Taxonomy" id="887462"/>
    <lineage>
        <taxon>Bacteria</taxon>
        <taxon>Bacillati</taxon>
        <taxon>Actinomycetota</taxon>
        <taxon>Actinomycetes</taxon>
        <taxon>Kitasatosporales</taxon>
        <taxon>Streptomycetaceae</taxon>
        <taxon>Streptomyces</taxon>
    </lineage>
</organism>
<keyword evidence="3" id="KW-0804">Transcription</keyword>
<comment type="caution">
    <text evidence="6">The sequence shown here is derived from an EMBL/GenBank/DDBJ whole genome shotgun (WGS) entry which is preliminary data.</text>
</comment>
<dbReference type="GO" id="GO:0003700">
    <property type="term" value="F:DNA-binding transcription factor activity"/>
    <property type="evidence" value="ECO:0007669"/>
    <property type="project" value="TreeGrafter"/>
</dbReference>
<evidence type="ECO:0000256" key="4">
    <source>
        <dbReference type="SAM" id="MobiDB-lite"/>
    </source>
</evidence>
<evidence type="ECO:0000256" key="1">
    <source>
        <dbReference type="ARBA" id="ARBA00023015"/>
    </source>
</evidence>
<reference evidence="6 7" key="1">
    <citation type="submission" date="2019-06" db="EMBL/GenBank/DDBJ databases">
        <title>Sequencing the genomes of 1000 actinobacteria strains.</title>
        <authorList>
            <person name="Klenk H.-P."/>
        </authorList>
    </citation>
    <scope>NUCLEOTIDE SEQUENCE [LARGE SCALE GENOMIC DNA]</scope>
    <source>
        <strain evidence="6 7">DSM 42059</strain>
    </source>
</reference>
<dbReference type="PANTHER" id="PTHR30146:SF153">
    <property type="entry name" value="LACTOSE OPERON REPRESSOR"/>
    <property type="match status" value="1"/>
</dbReference>
<evidence type="ECO:0000256" key="2">
    <source>
        <dbReference type="ARBA" id="ARBA00023125"/>
    </source>
</evidence>
<dbReference type="Gene3D" id="3.40.50.2300">
    <property type="match status" value="2"/>
</dbReference>
<evidence type="ECO:0000256" key="3">
    <source>
        <dbReference type="ARBA" id="ARBA00023163"/>
    </source>
</evidence>
<sequence>MERVPHNGPTADTLTSHHPSGPRRATGPGTDLFPRFTHGYGGRSAPLRPGSVRLPDAMSQLPEQPTEGPVPTSADVARLAGVSRATVSYVLNNNAAVRISDPTRRRVREAATELGYVPHAAARSLRAGHSRMVLLPTGNFPAAPLHHHFLHELEAGLRRLDYTVVQYGSLGLDAEDAARAWAELRPVAVIAPGSVPLTPQGIAVLRRSGAKAVFTLGPEPVAGAHALIMDQRQVGGCAVRHLMERGRRRIGVVMPEEPALALFAEPRLAGARQAASAGTARIEPLPLHHDEESAAALAARWRTLGLDAVFAYDDLHAMLLMRALQDAGIEVPGETAVVGADDLMLGRLLRPRLSSVRMELDTVQPLADLVDRLVRRPGKEPERHDLLRATAVHRESS</sequence>
<proteinExistence type="predicted"/>